<dbReference type="Proteomes" id="UP000315577">
    <property type="component" value="Unassembled WGS sequence"/>
</dbReference>
<evidence type="ECO:0000313" key="1">
    <source>
        <dbReference type="EMBL" id="TSE18633.1"/>
    </source>
</evidence>
<organism evidence="1 2">
    <name type="scientific">Tepidimonas ignava</name>
    <dbReference type="NCBI Taxonomy" id="114249"/>
    <lineage>
        <taxon>Bacteria</taxon>
        <taxon>Pseudomonadati</taxon>
        <taxon>Pseudomonadota</taxon>
        <taxon>Betaproteobacteria</taxon>
        <taxon>Burkholderiales</taxon>
        <taxon>Tepidimonas</taxon>
    </lineage>
</organism>
<accession>A0ABY3DEB5</accession>
<sequence>MHQQPGVARQRGGVATDVHNARWRLPRRPRARCGPRAARARRLHGVGQGLDQRQRAFARWVDQPALRHAVGHQLLRRHREQVARHKRGRSQPTAALLVVRPVVTRALHQRLAALHPQHRTGLRGQRQREVAQATKPVDHALVAAHLQQPQRARHQHAVDVRVDLGEIGGPVGHVDAELRQRVGQRWRAVVRIEPVHAVGSGGLQPPLDGRLGMGGGKGAQQVPVVLVQRLQVAQHQRGDTFAAGQLDLRTALTGVQPHDQRAQGLQQRADRRRQHGAGVHVGHVAAFALVETHEHRAFAWHVAHRQPGTPAVAPRRPGDGRQHPLRSHLAQALQVVFQRTLLDRHLRAGVDVLHFAAAARARMQAEVGAARRHPQRRGAVDRDGLGGFPLWFAPRHTHLGPLAGQGAFDKHHLALGTAPHAVRFQVDGVDRHRLGRHTRGAHRRHGLAEGGRCHPLHVVVVLHQRLGSRLRGSTGLP</sequence>
<gene>
    <name evidence="1" type="ORF">Tigna_02507</name>
</gene>
<evidence type="ECO:0000313" key="2">
    <source>
        <dbReference type="Proteomes" id="UP000315577"/>
    </source>
</evidence>
<keyword evidence="2" id="KW-1185">Reference proteome</keyword>
<protein>
    <submittedName>
        <fullName evidence="1">Uncharacterized protein</fullName>
    </submittedName>
</protein>
<comment type="caution">
    <text evidence="1">The sequence shown here is derived from an EMBL/GenBank/DDBJ whole genome shotgun (WGS) entry which is preliminary data.</text>
</comment>
<proteinExistence type="predicted"/>
<reference evidence="1 2" key="1">
    <citation type="submission" date="2019-07" db="EMBL/GenBank/DDBJ databases">
        <title>Tepidimonas ignava SPS-1037 draft genome.</title>
        <authorList>
            <person name="Da Costa M.S."/>
            <person name="Froufe H.J.C."/>
            <person name="Egas C."/>
            <person name="Albuquerque L."/>
        </authorList>
    </citation>
    <scope>NUCLEOTIDE SEQUENCE [LARGE SCALE GENOMIC DNA]</scope>
    <source>
        <strain evidence="1 2">SPS-1037</strain>
    </source>
</reference>
<name>A0ABY3DEB5_9BURK</name>
<dbReference type="EMBL" id="VJNC01000023">
    <property type="protein sequence ID" value="TSE18633.1"/>
    <property type="molecule type" value="Genomic_DNA"/>
</dbReference>